<feature type="domain" description="PA14" evidence="2">
    <location>
        <begin position="307"/>
        <end position="450"/>
    </location>
</feature>
<protein>
    <recommendedName>
        <fullName evidence="2">PA14 domain-containing protein</fullName>
    </recommendedName>
</protein>
<evidence type="ECO:0000313" key="4">
    <source>
        <dbReference type="Proteomes" id="UP001501758"/>
    </source>
</evidence>
<feature type="compositionally biased region" description="Acidic residues" evidence="1">
    <location>
        <begin position="27"/>
        <end position="44"/>
    </location>
</feature>
<dbReference type="PROSITE" id="PS00018">
    <property type="entry name" value="EF_HAND_1"/>
    <property type="match status" value="1"/>
</dbReference>
<dbReference type="InterPro" id="IPR037524">
    <property type="entry name" value="PA14/GLEYA"/>
</dbReference>
<dbReference type="EMBL" id="BAAAGE010000003">
    <property type="protein sequence ID" value="GAA0725594.1"/>
    <property type="molecule type" value="Genomic_DNA"/>
</dbReference>
<dbReference type="Gene3D" id="3.90.182.10">
    <property type="entry name" value="Toxin - Anthrax Protective Antigen,domain 1"/>
    <property type="match status" value="2"/>
</dbReference>
<evidence type="ECO:0000256" key="1">
    <source>
        <dbReference type="SAM" id="MobiDB-lite"/>
    </source>
</evidence>
<dbReference type="Proteomes" id="UP001501758">
    <property type="component" value="Unassembled WGS sequence"/>
</dbReference>
<evidence type="ECO:0000313" key="3">
    <source>
        <dbReference type="EMBL" id="GAA0725594.1"/>
    </source>
</evidence>
<dbReference type="SUPFAM" id="SSF56988">
    <property type="entry name" value="Anthrax protective antigen"/>
    <property type="match status" value="2"/>
</dbReference>
<dbReference type="PROSITE" id="PS51820">
    <property type="entry name" value="PA14"/>
    <property type="match status" value="2"/>
</dbReference>
<organism evidence="3 4">
    <name type="scientific">Aquimarina litoralis</name>
    <dbReference type="NCBI Taxonomy" id="584605"/>
    <lineage>
        <taxon>Bacteria</taxon>
        <taxon>Pseudomonadati</taxon>
        <taxon>Bacteroidota</taxon>
        <taxon>Flavobacteriia</taxon>
        <taxon>Flavobacteriales</taxon>
        <taxon>Flavobacteriaceae</taxon>
        <taxon>Aquimarina</taxon>
    </lineage>
</organism>
<evidence type="ECO:0000259" key="2">
    <source>
        <dbReference type="PROSITE" id="PS51820"/>
    </source>
</evidence>
<comment type="caution">
    <text evidence="3">The sequence shown here is derived from an EMBL/GenBank/DDBJ whole genome shotgun (WGS) entry which is preliminary data.</text>
</comment>
<gene>
    <name evidence="3" type="ORF">GCM10009430_31490</name>
</gene>
<dbReference type="SMART" id="SM00758">
    <property type="entry name" value="PA14"/>
    <property type="match status" value="2"/>
</dbReference>
<proteinExistence type="predicted"/>
<accession>A0ABN1J124</accession>
<reference evidence="3 4" key="1">
    <citation type="journal article" date="2019" name="Int. J. Syst. Evol. Microbiol.">
        <title>The Global Catalogue of Microorganisms (GCM) 10K type strain sequencing project: providing services to taxonomists for standard genome sequencing and annotation.</title>
        <authorList>
            <consortium name="The Broad Institute Genomics Platform"/>
            <consortium name="The Broad Institute Genome Sequencing Center for Infectious Disease"/>
            <person name="Wu L."/>
            <person name="Ma J."/>
        </authorList>
    </citation>
    <scope>NUCLEOTIDE SEQUENCE [LARGE SCALE GENOMIC DNA]</scope>
    <source>
        <strain evidence="3 4">JCM 15974</strain>
    </source>
</reference>
<feature type="region of interest" description="Disordered" evidence="1">
    <location>
        <begin position="21"/>
        <end position="44"/>
    </location>
</feature>
<keyword evidence="4" id="KW-1185">Reference proteome</keyword>
<name>A0ABN1J124_9FLAO</name>
<dbReference type="Pfam" id="PF07691">
    <property type="entry name" value="PA14"/>
    <property type="match status" value="2"/>
</dbReference>
<sequence length="647" mass="68690">MTSYAVPDFFSDFPIENYERKSLVPGDNDDDSILDGDDDDDDNDGILDVEEIAACNNNLSFEFYDSVPSGNTVNNIPTTGAFAVGLVNSFDVDALVASLGQTNDTYGIRYKGTITITTPGNYTFYTNSDDGSSLSIDGTLVVDNDGLHAAQERNGVINLTAGEHTITVLFFENFGQEILEVQYEGPGIARQDVPFSILGCDPDIDNDGLPNVFDTDSDGDGCPDALEGDGSFNQLDLDVDGSFGDNVDTNGVPIVNGMTTEQLNVSSYRSYVLSVKCGPDNDLDGLADGVDLDDDNDGILDFDEAISCINTLSYEYYDLVPSGNTVNNIPTSGADATGTFTSFDVDALIASLGVSNETFSIRYTGLLNINTAGAYTFYISSDDGSSFSLDGNLVVINDGLHGVTTRSGTVDLSIGAHFFTALFFENSGGEFLRIEYEGPGIPIQDVPFSSIACNLDTDGDGDSNFFDTDSDNDTCLDAIEADGSFTISDVDIATGMLAGNVDANGIPLSASPGGQSNNVAVITAGNVSENTFDAINRQVFVGSATFFSISVNEVNGSSNFQWQMRTSTSDPFTDLSNGGASPSYSGVNTATLTISDIPLSLNNAEFRVVFSNENTDCIEVNSTIGSLSVRSRTVITNRKITYRVRGN</sequence>
<dbReference type="InterPro" id="IPR011658">
    <property type="entry name" value="PA14_dom"/>
</dbReference>
<dbReference type="InterPro" id="IPR018247">
    <property type="entry name" value="EF_Hand_1_Ca_BS"/>
</dbReference>
<feature type="domain" description="PA14" evidence="2">
    <location>
        <begin position="54"/>
        <end position="197"/>
    </location>
</feature>